<sequence>MTLLCGRRHTRYLKNPSFHPYRHSARHVQTFCKAANCSHTRKLGLTKRHHYQQPSQTTKLRTGQKGFLLNNTNVRRRHRKQTTHAGLNSTHLSVDNDHHVVARSTRQPSLRLSYDNWLVSLTLSSY</sequence>
<keyword evidence="2" id="KW-1185">Reference proteome</keyword>
<dbReference type="EMBL" id="JACVVK020000439">
    <property type="protein sequence ID" value="KAK7474341.1"/>
    <property type="molecule type" value="Genomic_DNA"/>
</dbReference>
<gene>
    <name evidence="1" type="ORF">BaRGS_00034389</name>
</gene>
<name>A0ABD0JHB5_9CAEN</name>
<protein>
    <submittedName>
        <fullName evidence="1">Uncharacterized protein</fullName>
    </submittedName>
</protein>
<comment type="caution">
    <text evidence="1">The sequence shown here is derived from an EMBL/GenBank/DDBJ whole genome shotgun (WGS) entry which is preliminary data.</text>
</comment>
<dbReference type="AlphaFoldDB" id="A0ABD0JHB5"/>
<accession>A0ABD0JHB5</accession>
<evidence type="ECO:0000313" key="2">
    <source>
        <dbReference type="Proteomes" id="UP001519460"/>
    </source>
</evidence>
<reference evidence="1 2" key="1">
    <citation type="journal article" date="2023" name="Sci. Data">
        <title>Genome assembly of the Korean intertidal mud-creeper Batillaria attramentaria.</title>
        <authorList>
            <person name="Patra A.K."/>
            <person name="Ho P.T."/>
            <person name="Jun S."/>
            <person name="Lee S.J."/>
            <person name="Kim Y."/>
            <person name="Won Y.J."/>
        </authorList>
    </citation>
    <scope>NUCLEOTIDE SEQUENCE [LARGE SCALE GENOMIC DNA]</scope>
    <source>
        <strain evidence="1">Wonlab-2016</strain>
    </source>
</reference>
<proteinExistence type="predicted"/>
<dbReference type="Proteomes" id="UP001519460">
    <property type="component" value="Unassembled WGS sequence"/>
</dbReference>
<evidence type="ECO:0000313" key="1">
    <source>
        <dbReference type="EMBL" id="KAK7474341.1"/>
    </source>
</evidence>
<organism evidence="1 2">
    <name type="scientific">Batillaria attramentaria</name>
    <dbReference type="NCBI Taxonomy" id="370345"/>
    <lineage>
        <taxon>Eukaryota</taxon>
        <taxon>Metazoa</taxon>
        <taxon>Spiralia</taxon>
        <taxon>Lophotrochozoa</taxon>
        <taxon>Mollusca</taxon>
        <taxon>Gastropoda</taxon>
        <taxon>Caenogastropoda</taxon>
        <taxon>Sorbeoconcha</taxon>
        <taxon>Cerithioidea</taxon>
        <taxon>Batillariidae</taxon>
        <taxon>Batillaria</taxon>
    </lineage>
</organism>